<reference evidence="6" key="2">
    <citation type="submission" date="2025-09" db="UniProtKB">
        <authorList>
            <consortium name="Ensembl"/>
        </authorList>
    </citation>
    <scope>IDENTIFICATION</scope>
</reference>
<dbReference type="SUPFAM" id="SSF48726">
    <property type="entry name" value="Immunoglobulin"/>
    <property type="match status" value="1"/>
</dbReference>
<accession>A0A8C2WKN9</accession>
<keyword evidence="3" id="KW-0472">Membrane</keyword>
<dbReference type="GeneTree" id="ENSGT00940000175426"/>
<evidence type="ECO:0000313" key="7">
    <source>
        <dbReference type="Proteomes" id="UP000694565"/>
    </source>
</evidence>
<feature type="domain" description="Immunoglobulin" evidence="5">
    <location>
        <begin position="69"/>
        <end position="162"/>
    </location>
</feature>
<dbReference type="Gene3D" id="2.60.40.10">
    <property type="entry name" value="Immunoglobulins"/>
    <property type="match status" value="1"/>
</dbReference>
<keyword evidence="7" id="KW-1185">Reference proteome</keyword>
<dbReference type="InterPro" id="IPR013783">
    <property type="entry name" value="Ig-like_fold"/>
</dbReference>
<feature type="signal peptide" evidence="4">
    <location>
        <begin position="1"/>
        <end position="20"/>
    </location>
</feature>
<dbReference type="Proteomes" id="UP000694565">
    <property type="component" value="Unplaced"/>
</dbReference>
<comment type="subcellular location">
    <subcellularLocation>
        <location evidence="1">Membrane</location>
    </subcellularLocation>
</comment>
<dbReference type="GO" id="GO:0005886">
    <property type="term" value="C:plasma membrane"/>
    <property type="evidence" value="ECO:0007669"/>
    <property type="project" value="TreeGrafter"/>
</dbReference>
<evidence type="ECO:0000256" key="3">
    <source>
        <dbReference type="ARBA" id="ARBA00023136"/>
    </source>
</evidence>
<keyword evidence="2" id="KW-0812">Transmembrane</keyword>
<feature type="chain" id="PRO_5034744476" description="Immunoglobulin domain-containing protein" evidence="4">
    <location>
        <begin position="21"/>
        <end position="209"/>
    </location>
</feature>
<dbReference type="GO" id="GO:0004888">
    <property type="term" value="F:transmembrane signaling receptor activity"/>
    <property type="evidence" value="ECO:0007669"/>
    <property type="project" value="TreeGrafter"/>
</dbReference>
<evidence type="ECO:0000256" key="2">
    <source>
        <dbReference type="ARBA" id="ARBA00022692"/>
    </source>
</evidence>
<dbReference type="SMART" id="SM00409">
    <property type="entry name" value="IG"/>
    <property type="match status" value="1"/>
</dbReference>
<dbReference type="PANTHER" id="PTHR11860">
    <property type="entry name" value="POLYMERIC-IMMUNOGLOBULIN RECEPTOR"/>
    <property type="match status" value="1"/>
</dbReference>
<evidence type="ECO:0000256" key="1">
    <source>
        <dbReference type="ARBA" id="ARBA00004370"/>
    </source>
</evidence>
<dbReference type="InterPro" id="IPR036179">
    <property type="entry name" value="Ig-like_dom_sf"/>
</dbReference>
<reference evidence="6" key="1">
    <citation type="submission" date="2025-08" db="UniProtKB">
        <authorList>
            <consortium name="Ensembl"/>
        </authorList>
    </citation>
    <scope>IDENTIFICATION</scope>
</reference>
<protein>
    <recommendedName>
        <fullName evidence="5">Immunoglobulin domain-containing protein</fullName>
    </recommendedName>
</protein>
<keyword evidence="4" id="KW-0732">Signal</keyword>
<evidence type="ECO:0000256" key="4">
    <source>
        <dbReference type="SAM" id="SignalP"/>
    </source>
</evidence>
<sequence length="209" mass="23670">MKKSICILFQLFAFYSFAVLQNRLHVLIPEIETIVWPCIGDKGLLTSTLPTQILPLSYSQNHKKNGRACTKVEGFEGGEVSFQCSHRYAWNNNKYLCKDPCKDRQDVLATVQNGGRITLVDSGDGVFIVTFSHLQLSDMGRYWCAVERFGFDTFTEVQVTVQKGTYFIEISVQGSKVGDKCPKKSYKCVYLFLLLSIPINDLMNLTLIL</sequence>
<dbReference type="Ensembl" id="ENSCLMT00005005933.1">
    <property type="protein sequence ID" value="ENSCLMP00005005500.1"/>
    <property type="gene ID" value="ENSCLMG00005003066.1"/>
</dbReference>
<dbReference type="InterPro" id="IPR013106">
    <property type="entry name" value="Ig_V-set"/>
</dbReference>
<dbReference type="AlphaFoldDB" id="A0A8C2WKN9"/>
<dbReference type="Pfam" id="PF07686">
    <property type="entry name" value="V-set"/>
    <property type="match status" value="1"/>
</dbReference>
<dbReference type="InterPro" id="IPR003599">
    <property type="entry name" value="Ig_sub"/>
</dbReference>
<evidence type="ECO:0000313" key="6">
    <source>
        <dbReference type="Ensembl" id="ENSCLMP00005005500.1"/>
    </source>
</evidence>
<dbReference type="PANTHER" id="PTHR11860:SF118">
    <property type="entry name" value="CMRF35-LIKE MOLECULE 3-RELATED"/>
    <property type="match status" value="1"/>
</dbReference>
<evidence type="ECO:0000259" key="5">
    <source>
        <dbReference type="SMART" id="SM00409"/>
    </source>
</evidence>
<dbReference type="InterPro" id="IPR050671">
    <property type="entry name" value="CD300_family_receptors"/>
</dbReference>
<organism evidence="6 7">
    <name type="scientific">Cyclopterus lumpus</name>
    <name type="common">Lumpsucker</name>
    <dbReference type="NCBI Taxonomy" id="8103"/>
    <lineage>
        <taxon>Eukaryota</taxon>
        <taxon>Metazoa</taxon>
        <taxon>Chordata</taxon>
        <taxon>Craniata</taxon>
        <taxon>Vertebrata</taxon>
        <taxon>Euteleostomi</taxon>
        <taxon>Actinopterygii</taxon>
        <taxon>Neopterygii</taxon>
        <taxon>Teleostei</taxon>
        <taxon>Neoteleostei</taxon>
        <taxon>Acanthomorphata</taxon>
        <taxon>Eupercaria</taxon>
        <taxon>Perciformes</taxon>
        <taxon>Cottioidei</taxon>
        <taxon>Cottales</taxon>
        <taxon>Cyclopteridae</taxon>
        <taxon>Cyclopterus</taxon>
    </lineage>
</organism>
<name>A0A8C2WKN9_CYCLU</name>
<proteinExistence type="predicted"/>